<proteinExistence type="predicted"/>
<dbReference type="RefSeq" id="WP_188415053.1">
    <property type="nucleotide sequence ID" value="NZ_BMDO01000002.1"/>
</dbReference>
<evidence type="ECO:0000256" key="1">
    <source>
        <dbReference type="ARBA" id="ARBA00022478"/>
    </source>
</evidence>
<dbReference type="AlphaFoldDB" id="A0A917N0T5"/>
<reference evidence="3" key="1">
    <citation type="journal article" date="2014" name="Int. J. Syst. Evol. Microbiol.">
        <title>Complete genome sequence of Corynebacterium casei LMG S-19264T (=DSM 44701T), isolated from a smear-ripened cheese.</title>
        <authorList>
            <consortium name="US DOE Joint Genome Institute (JGI-PGF)"/>
            <person name="Walter F."/>
            <person name="Albersmeier A."/>
            <person name="Kalinowski J."/>
            <person name="Ruckert C."/>
        </authorList>
    </citation>
    <scope>NUCLEOTIDE SEQUENCE</scope>
    <source>
        <strain evidence="3">CCM 8711</strain>
    </source>
</reference>
<comment type="caution">
    <text evidence="3">The sequence shown here is derived from an EMBL/GenBank/DDBJ whole genome shotgun (WGS) entry which is preliminary data.</text>
</comment>
<dbReference type="Pfam" id="PF01192">
    <property type="entry name" value="RNA_pol_Rpb6"/>
    <property type="match status" value="1"/>
</dbReference>
<evidence type="ECO:0000313" key="3">
    <source>
        <dbReference type="EMBL" id="GGI50148.1"/>
    </source>
</evidence>
<dbReference type="InterPro" id="IPR006110">
    <property type="entry name" value="Pol_omega/Rpo6/RPB6"/>
</dbReference>
<accession>A0A917N0T5</accession>
<reference evidence="3" key="2">
    <citation type="submission" date="2020-09" db="EMBL/GenBank/DDBJ databases">
        <authorList>
            <person name="Sun Q."/>
            <person name="Sedlacek I."/>
        </authorList>
    </citation>
    <scope>NUCLEOTIDE SEQUENCE</scope>
    <source>
        <strain evidence="3">CCM 8711</strain>
    </source>
</reference>
<gene>
    <name evidence="3" type="ORF">GCM10011425_13600</name>
</gene>
<name>A0A917N0T5_9SPHI</name>
<evidence type="ECO:0000313" key="4">
    <source>
        <dbReference type="Proteomes" id="UP000662074"/>
    </source>
</evidence>
<organism evidence="3 4">
    <name type="scientific">Mucilaginibacter galii</name>
    <dbReference type="NCBI Taxonomy" id="2005073"/>
    <lineage>
        <taxon>Bacteria</taxon>
        <taxon>Pseudomonadati</taxon>
        <taxon>Bacteroidota</taxon>
        <taxon>Sphingobacteriia</taxon>
        <taxon>Sphingobacteriales</taxon>
        <taxon>Sphingobacteriaceae</taxon>
        <taxon>Mucilaginibacter</taxon>
    </lineage>
</organism>
<dbReference type="EMBL" id="BMDO01000002">
    <property type="protein sequence ID" value="GGI50148.1"/>
    <property type="molecule type" value="Genomic_DNA"/>
</dbReference>
<sequence>MSNNNIVKPTVASSTVTRDLRDLDKTTGNLYESIVIMSKRANQISNNIKEELTQKLSEFASSNDNLEEVFENREQIEISKHYERLPKPSLVAVQEFLEDKVYFRNPSKDQAI</sequence>
<keyword evidence="1" id="KW-0240">DNA-directed RNA polymerase</keyword>
<dbReference type="SMART" id="SM01409">
    <property type="entry name" value="RNA_pol_Rpb6"/>
    <property type="match status" value="1"/>
</dbReference>
<keyword evidence="2" id="KW-0804">Transcription</keyword>
<dbReference type="GO" id="GO:0003899">
    <property type="term" value="F:DNA-directed RNA polymerase activity"/>
    <property type="evidence" value="ECO:0007669"/>
    <property type="project" value="InterPro"/>
</dbReference>
<dbReference type="GO" id="GO:0003677">
    <property type="term" value="F:DNA binding"/>
    <property type="evidence" value="ECO:0007669"/>
    <property type="project" value="InterPro"/>
</dbReference>
<evidence type="ECO:0008006" key="5">
    <source>
        <dbReference type="Google" id="ProtNLM"/>
    </source>
</evidence>
<dbReference type="Proteomes" id="UP000662074">
    <property type="component" value="Unassembled WGS sequence"/>
</dbReference>
<protein>
    <recommendedName>
        <fullName evidence="5">RNA polymerase Rpb6</fullName>
    </recommendedName>
</protein>
<evidence type="ECO:0000256" key="2">
    <source>
        <dbReference type="ARBA" id="ARBA00023163"/>
    </source>
</evidence>
<dbReference type="GO" id="GO:0000428">
    <property type="term" value="C:DNA-directed RNA polymerase complex"/>
    <property type="evidence" value="ECO:0007669"/>
    <property type="project" value="UniProtKB-KW"/>
</dbReference>
<dbReference type="GO" id="GO:0006351">
    <property type="term" value="P:DNA-templated transcription"/>
    <property type="evidence" value="ECO:0007669"/>
    <property type="project" value="InterPro"/>
</dbReference>
<keyword evidence="4" id="KW-1185">Reference proteome</keyword>